<name>A0ABX7X027_9GAMM</name>
<proteinExistence type="predicted"/>
<dbReference type="EMBL" id="CP072800">
    <property type="protein sequence ID" value="QTR49220.1"/>
    <property type="molecule type" value="Genomic_DNA"/>
</dbReference>
<gene>
    <name evidence="1" type="ORF">J8380_13240</name>
</gene>
<evidence type="ECO:0000313" key="1">
    <source>
        <dbReference type="EMBL" id="QTR49220.1"/>
    </source>
</evidence>
<protein>
    <submittedName>
        <fullName evidence="1">Uncharacterized protein</fullName>
    </submittedName>
</protein>
<accession>A0ABX7X027</accession>
<evidence type="ECO:0000313" key="2">
    <source>
        <dbReference type="Proteomes" id="UP000672027"/>
    </source>
</evidence>
<organism evidence="1 2">
    <name type="scientific">Candidatus Thiothrix anitrata</name>
    <dbReference type="NCBI Taxonomy" id="2823902"/>
    <lineage>
        <taxon>Bacteria</taxon>
        <taxon>Pseudomonadati</taxon>
        <taxon>Pseudomonadota</taxon>
        <taxon>Gammaproteobacteria</taxon>
        <taxon>Thiotrichales</taxon>
        <taxon>Thiotrichaceae</taxon>
        <taxon>Thiothrix</taxon>
    </lineage>
</organism>
<dbReference type="Proteomes" id="UP000672027">
    <property type="component" value="Chromosome"/>
</dbReference>
<reference evidence="1 2" key="1">
    <citation type="submission" date="2021-04" db="EMBL/GenBank/DDBJ databases">
        <title>Genomics, taxonomy and metabolism of representatives of sulfur bacteria of the genus Thiothrix: Thiothrix fructosivorans QT, Thiothrix unzii A1T and three new species, Thiothrix subterranea sp. nov., Thiothrix litoralis sp. nov. and 'Candidatus Thiothrix anitrata' sp. nov.</title>
        <authorList>
            <person name="Ravin N.V."/>
            <person name="Smolyakov D."/>
            <person name="Rudenko T.S."/>
            <person name="Mardanov A.V."/>
            <person name="Beletsky A.V."/>
            <person name="Markov N.D."/>
            <person name="Fomenkov A.I."/>
            <person name="Roberts R.J."/>
            <person name="Karnachuk O.V."/>
            <person name="Novikov A."/>
            <person name="Grabovich M.Y."/>
        </authorList>
    </citation>
    <scope>NUCLEOTIDE SEQUENCE [LARGE SCALE GENOMIC DNA]</scope>
    <source>
        <strain evidence="1 2">A52</strain>
    </source>
</reference>
<sequence length="142" mass="15791">MNELLEYLFFTPAIADKFAAALQENDLVYVREIESMQGATLLKIADGVDDALWDSLDELYEVLNTEDQALLEAGLVDEDAKSTAGIYLQLAGGRQTVAQINPDVMNRMLSVITMDEFNAFIETIVRNVETPDDSAICQRQPN</sequence>
<dbReference type="RefSeq" id="WP_210226075.1">
    <property type="nucleotide sequence ID" value="NZ_CP072800.1"/>
</dbReference>
<keyword evidence="2" id="KW-1185">Reference proteome</keyword>